<sequence>MSPLTDIYAFLQISDRISTAGQPQVDQFPVIQATGHTTLINLAHPDAPGAIAHEADLVAASGLQYIHIPVLWQGPKIQDALCFFEAMNHHQEETVFIHCIANKRVSAFIYLYRVLCLGTDAATARQTLEQIWRPNAIWQSYIDGMVQQFSPRTAPAL</sequence>
<reference evidence="1 2" key="1">
    <citation type="journal article" date="2015" name="Genome Announc.">
        <title>Draft Genome Sequence of Filamentous Marine Cyanobacterium Lyngbya confervoides Strain BDU141951.</title>
        <authorList>
            <person name="Chandrababunaidu M.M."/>
            <person name="Sen D."/>
            <person name="Tripathy S."/>
        </authorList>
    </citation>
    <scope>NUCLEOTIDE SEQUENCE [LARGE SCALE GENOMIC DNA]</scope>
    <source>
        <strain evidence="1 2">BDU141951</strain>
    </source>
</reference>
<evidence type="ECO:0000313" key="2">
    <source>
        <dbReference type="Proteomes" id="UP000031561"/>
    </source>
</evidence>
<dbReference type="AlphaFoldDB" id="A0ABD4SZN3"/>
<dbReference type="CDD" id="cd14503">
    <property type="entry name" value="PTP-bact"/>
    <property type="match status" value="1"/>
</dbReference>
<dbReference type="Proteomes" id="UP000031561">
    <property type="component" value="Unassembled WGS sequence"/>
</dbReference>
<gene>
    <name evidence="1" type="ORF">QQ91_0002855</name>
</gene>
<organism evidence="1 2">
    <name type="scientific">Lyngbya confervoides BDU141951</name>
    <dbReference type="NCBI Taxonomy" id="1574623"/>
    <lineage>
        <taxon>Bacteria</taxon>
        <taxon>Bacillati</taxon>
        <taxon>Cyanobacteriota</taxon>
        <taxon>Cyanophyceae</taxon>
        <taxon>Oscillatoriophycideae</taxon>
        <taxon>Oscillatoriales</taxon>
        <taxon>Microcoleaceae</taxon>
        <taxon>Lyngbya</taxon>
    </lineage>
</organism>
<dbReference type="SUPFAM" id="SSF52799">
    <property type="entry name" value="(Phosphotyrosine protein) phosphatases II"/>
    <property type="match status" value="1"/>
</dbReference>
<accession>A0ABD4SZN3</accession>
<dbReference type="Gene3D" id="3.90.190.10">
    <property type="entry name" value="Protein tyrosine phosphatase superfamily"/>
    <property type="match status" value="1"/>
</dbReference>
<dbReference type="EMBL" id="JTHE03000019">
    <property type="protein sequence ID" value="MCM1981772.1"/>
    <property type="molecule type" value="Genomic_DNA"/>
</dbReference>
<keyword evidence="2" id="KW-1185">Reference proteome</keyword>
<comment type="caution">
    <text evidence="1">The sequence shown here is derived from an EMBL/GenBank/DDBJ whole genome shotgun (WGS) entry which is preliminary data.</text>
</comment>
<proteinExistence type="predicted"/>
<evidence type="ECO:0000313" key="1">
    <source>
        <dbReference type="EMBL" id="MCM1981772.1"/>
    </source>
</evidence>
<dbReference type="InterPro" id="IPR029021">
    <property type="entry name" value="Prot-tyrosine_phosphatase-like"/>
</dbReference>
<dbReference type="RefSeq" id="WP_166279769.1">
    <property type="nucleotide sequence ID" value="NZ_JTHE03000019.1"/>
</dbReference>
<protein>
    <submittedName>
        <fullName evidence="1">Protein tyrosine phosphatase family protein</fullName>
    </submittedName>
</protein>
<name>A0ABD4SZN3_9CYAN</name>